<dbReference type="GO" id="GO:0004721">
    <property type="term" value="F:phosphoprotein phosphatase activity"/>
    <property type="evidence" value="ECO:0007669"/>
    <property type="project" value="TreeGrafter"/>
</dbReference>
<feature type="domain" description="Histidine kinase" evidence="8">
    <location>
        <begin position="75"/>
        <end position="276"/>
    </location>
</feature>
<evidence type="ECO:0000256" key="1">
    <source>
        <dbReference type="ARBA" id="ARBA00000085"/>
    </source>
</evidence>
<dbReference type="PANTHER" id="PTHR45453:SF1">
    <property type="entry name" value="PHOSPHATE REGULON SENSOR PROTEIN PHOR"/>
    <property type="match status" value="1"/>
</dbReference>
<evidence type="ECO:0000313" key="10">
    <source>
        <dbReference type="Proteomes" id="UP000015520"/>
    </source>
</evidence>
<evidence type="ECO:0000259" key="8">
    <source>
        <dbReference type="PROSITE" id="PS50109"/>
    </source>
</evidence>
<dbReference type="InterPro" id="IPR003594">
    <property type="entry name" value="HATPase_dom"/>
</dbReference>
<keyword evidence="3" id="KW-0597">Phosphoprotein</keyword>
<dbReference type="RefSeq" id="WP_021288527.1">
    <property type="nucleotide sequence ID" value="NZ_AUPZ01000022.1"/>
</dbReference>
<organism evidence="9 10">
    <name type="scientific">Sulfurimonas hongkongensis</name>
    <dbReference type="NCBI Taxonomy" id="1172190"/>
    <lineage>
        <taxon>Bacteria</taxon>
        <taxon>Pseudomonadati</taxon>
        <taxon>Campylobacterota</taxon>
        <taxon>Epsilonproteobacteria</taxon>
        <taxon>Campylobacterales</taxon>
        <taxon>Sulfurimonadaceae</taxon>
        <taxon>Sulfurimonas</taxon>
    </lineage>
</organism>
<evidence type="ECO:0000256" key="5">
    <source>
        <dbReference type="ARBA" id="ARBA00022777"/>
    </source>
</evidence>
<proteinExistence type="predicted"/>
<keyword evidence="5 9" id="KW-0418">Kinase</keyword>
<dbReference type="SMART" id="SM00387">
    <property type="entry name" value="HATPase_c"/>
    <property type="match status" value="1"/>
</dbReference>
<accession>T0IZT5</accession>
<dbReference type="EMBL" id="AUPZ01000022">
    <property type="protein sequence ID" value="EQB34310.1"/>
    <property type="molecule type" value="Genomic_DNA"/>
</dbReference>
<dbReference type="GO" id="GO:0000155">
    <property type="term" value="F:phosphorelay sensor kinase activity"/>
    <property type="evidence" value="ECO:0007669"/>
    <property type="project" value="TreeGrafter"/>
</dbReference>
<dbReference type="SUPFAM" id="SSF55874">
    <property type="entry name" value="ATPase domain of HSP90 chaperone/DNA topoisomerase II/histidine kinase"/>
    <property type="match status" value="1"/>
</dbReference>
<dbReference type="Gene3D" id="3.30.565.10">
    <property type="entry name" value="Histidine kinase-like ATPase, C-terminal domain"/>
    <property type="match status" value="1"/>
</dbReference>
<keyword evidence="4" id="KW-0808">Transferase</keyword>
<dbReference type="PATRIC" id="fig|1172190.3.peg.2212"/>
<dbReference type="EC" id="2.7.13.3" evidence="2"/>
<dbReference type="GO" id="GO:0016036">
    <property type="term" value="P:cellular response to phosphate starvation"/>
    <property type="evidence" value="ECO:0007669"/>
    <property type="project" value="TreeGrafter"/>
</dbReference>
<feature type="transmembrane region" description="Helical" evidence="7">
    <location>
        <begin position="35"/>
        <end position="54"/>
    </location>
</feature>
<reference evidence="9 10" key="1">
    <citation type="submission" date="2013-07" db="EMBL/GenBank/DDBJ databases">
        <title>Sulfurimonas hongkongensis AST-10 Genome Sequencing.</title>
        <authorList>
            <person name="Cai L."/>
            <person name="Zhang T."/>
        </authorList>
    </citation>
    <scope>NUCLEOTIDE SEQUENCE [LARGE SCALE GENOMIC DNA]</scope>
    <source>
        <strain evidence="9 10">AST-10</strain>
    </source>
</reference>
<keyword evidence="7" id="KW-0472">Membrane</keyword>
<comment type="caution">
    <text evidence="9">The sequence shown here is derived from an EMBL/GenBank/DDBJ whole genome shotgun (WGS) entry which is preliminary data.</text>
</comment>
<evidence type="ECO:0000256" key="6">
    <source>
        <dbReference type="ARBA" id="ARBA00023012"/>
    </source>
</evidence>
<keyword evidence="7" id="KW-0812">Transmembrane</keyword>
<evidence type="ECO:0000256" key="4">
    <source>
        <dbReference type="ARBA" id="ARBA00022679"/>
    </source>
</evidence>
<dbReference type="OrthoDB" id="9761634at2"/>
<dbReference type="GO" id="GO:0005886">
    <property type="term" value="C:plasma membrane"/>
    <property type="evidence" value="ECO:0007669"/>
    <property type="project" value="TreeGrafter"/>
</dbReference>
<dbReference type="eggNOG" id="COG0642">
    <property type="taxonomic scope" value="Bacteria"/>
</dbReference>
<comment type="catalytic activity">
    <reaction evidence="1">
        <text>ATP + protein L-histidine = ADP + protein N-phospho-L-histidine.</text>
        <dbReference type="EC" id="2.7.13.3"/>
    </reaction>
</comment>
<dbReference type="Pfam" id="PF02518">
    <property type="entry name" value="HATPase_c"/>
    <property type="match status" value="1"/>
</dbReference>
<dbReference type="AlphaFoldDB" id="T0IZT5"/>
<dbReference type="PANTHER" id="PTHR45453">
    <property type="entry name" value="PHOSPHATE REGULON SENSOR PROTEIN PHOR"/>
    <property type="match status" value="1"/>
</dbReference>
<sequence>MFRNLRITIFVFYFLSVSAFLATLHYLLAVVEVQNVFLLAVVMTCFSALGAVFMSKLSIDPLEEHVSNLQNLSKETLHELNLPISTIMTNLNMLKKKTTDEKDLKRLKRIDTACAMLQERYNELDYMIKKQTLHEIKEEFMLDELLLLRVDFLKHIYPNMEFNLNLEKTKIISDKTGLAKIIDNIIDNAVKYSPNSNRCDIRLNDHSLHIEDFGCGMDEVELIRIYDTYYQSNDTMRGFGIGLSMVKRFCDSQNIQLNIKSKLGFGTTVLLKFKEN</sequence>
<dbReference type="STRING" id="1172190.M947_11475"/>
<evidence type="ECO:0000313" key="9">
    <source>
        <dbReference type="EMBL" id="EQB34310.1"/>
    </source>
</evidence>
<protein>
    <recommendedName>
        <fullName evidence="2">histidine kinase</fullName>
        <ecNumber evidence="2">2.7.13.3</ecNumber>
    </recommendedName>
</protein>
<dbReference type="PROSITE" id="PS50109">
    <property type="entry name" value="HIS_KIN"/>
    <property type="match status" value="1"/>
</dbReference>
<keyword evidence="7" id="KW-1133">Transmembrane helix</keyword>
<keyword evidence="10" id="KW-1185">Reference proteome</keyword>
<dbReference type="InterPro" id="IPR005467">
    <property type="entry name" value="His_kinase_dom"/>
</dbReference>
<evidence type="ECO:0000256" key="7">
    <source>
        <dbReference type="SAM" id="Phobius"/>
    </source>
</evidence>
<dbReference type="InterPro" id="IPR050351">
    <property type="entry name" value="BphY/WalK/GraS-like"/>
</dbReference>
<dbReference type="CDD" id="cd00075">
    <property type="entry name" value="HATPase"/>
    <property type="match status" value="1"/>
</dbReference>
<feature type="transmembrane region" description="Helical" evidence="7">
    <location>
        <begin position="7"/>
        <end position="29"/>
    </location>
</feature>
<evidence type="ECO:0000256" key="2">
    <source>
        <dbReference type="ARBA" id="ARBA00012438"/>
    </source>
</evidence>
<evidence type="ECO:0000256" key="3">
    <source>
        <dbReference type="ARBA" id="ARBA00022553"/>
    </source>
</evidence>
<gene>
    <name evidence="9" type="ORF">M947_11475</name>
</gene>
<keyword evidence="6" id="KW-0902">Two-component regulatory system</keyword>
<dbReference type="InterPro" id="IPR036890">
    <property type="entry name" value="HATPase_C_sf"/>
</dbReference>
<name>T0IZT5_9BACT</name>
<dbReference type="Proteomes" id="UP000015520">
    <property type="component" value="Unassembled WGS sequence"/>
</dbReference>